<feature type="coiled-coil region" evidence="3">
    <location>
        <begin position="592"/>
        <end position="619"/>
    </location>
</feature>
<name>A0AAD5QCZ1_PYTIN</name>
<dbReference type="SUPFAM" id="SSF48403">
    <property type="entry name" value="Ankyrin repeat"/>
    <property type="match status" value="2"/>
</dbReference>
<dbReference type="SMART" id="SM00248">
    <property type="entry name" value="ANK"/>
    <property type="match status" value="4"/>
</dbReference>
<evidence type="ECO:0000313" key="5">
    <source>
        <dbReference type="EMBL" id="KAJ0405605.1"/>
    </source>
</evidence>
<evidence type="ECO:0000256" key="4">
    <source>
        <dbReference type="SAM" id="MobiDB-lite"/>
    </source>
</evidence>
<sequence>MNAGIMQPATPQVGCDGEQSDDVETERTWSRFQRFQRQRQRRLQREQQLNTHHSNRAFVLSGGDEPWLVFGKTRREESWRWIHDISGLHFSRLHQACADGDVRSVKQLLASAASTACVLDRDSSGRVPLHHAVIRERHHVVRYLMRQRDARLQIFSGDNACWTPIHYALDKMQRIALKAHPGSAPALVAARLRAHNERYRRLWRSTDLMLQSMSASALSDEWKSLRHLDEAVRGDAWDAVGAGDVERLRQVLKRYSRKQDDHRKLPFLEGLNRTLLHEACQSRQQSLPIVHCLLLEFPRQPSTKHCTDVYAKMTMLLLDKGVSPRRLSGDGADVTLLHRVACFSNGSLAIQLLARLLEGREAADVNVRDAWGWTPITYACASGRLETVCFLMTWPGCRLEAEFEGQTLFYYTLHLMPSLAWRQVAQRLLATRCRRAFLHCVEDGCACKSFEAQSDEPSAAACGFCSHPADLHARVPYPPWFRDQYETYRQQPSPHGEDPADATDEELLEDSCGRLARSDLRRIAALQHAAVLASYAVHIEQASGHVPEHPPRLETGFTYARVFQCFRRWKRWSQNAQVVVQELEALADDWHAQSRRRKLNELQQRLQALQAQIKLIGTA</sequence>
<protein>
    <recommendedName>
        <fullName evidence="7">Ankyrin repeat protein</fullName>
    </recommendedName>
</protein>
<accession>A0AAD5QCZ1</accession>
<keyword evidence="1" id="KW-0677">Repeat</keyword>
<evidence type="ECO:0000256" key="1">
    <source>
        <dbReference type="ARBA" id="ARBA00022737"/>
    </source>
</evidence>
<dbReference type="EMBL" id="JAKCXM010000042">
    <property type="protein sequence ID" value="KAJ0405605.1"/>
    <property type="molecule type" value="Genomic_DNA"/>
</dbReference>
<dbReference type="InterPro" id="IPR036770">
    <property type="entry name" value="Ankyrin_rpt-contain_sf"/>
</dbReference>
<proteinExistence type="predicted"/>
<evidence type="ECO:0000256" key="2">
    <source>
        <dbReference type="ARBA" id="ARBA00023043"/>
    </source>
</evidence>
<dbReference type="PANTHER" id="PTHR24203">
    <property type="entry name" value="ANKYRIN REPEAT FAMILY PROTEIN"/>
    <property type="match status" value="1"/>
</dbReference>
<evidence type="ECO:0000313" key="6">
    <source>
        <dbReference type="Proteomes" id="UP001209570"/>
    </source>
</evidence>
<evidence type="ECO:0008006" key="7">
    <source>
        <dbReference type="Google" id="ProtNLM"/>
    </source>
</evidence>
<dbReference type="AlphaFoldDB" id="A0AAD5QCZ1"/>
<evidence type="ECO:0000256" key="3">
    <source>
        <dbReference type="SAM" id="Coils"/>
    </source>
</evidence>
<keyword evidence="2" id="KW-0040">ANK repeat</keyword>
<dbReference type="Proteomes" id="UP001209570">
    <property type="component" value="Unassembled WGS sequence"/>
</dbReference>
<keyword evidence="6" id="KW-1185">Reference proteome</keyword>
<feature type="region of interest" description="Disordered" evidence="4">
    <location>
        <begin position="1"/>
        <end position="20"/>
    </location>
</feature>
<dbReference type="PANTHER" id="PTHR24203:SF86">
    <property type="entry name" value="PROTEASOME 26S SUBUNIT, NON-ATPASE 10"/>
    <property type="match status" value="1"/>
</dbReference>
<dbReference type="Gene3D" id="1.25.40.20">
    <property type="entry name" value="Ankyrin repeat-containing domain"/>
    <property type="match status" value="2"/>
</dbReference>
<reference evidence="5" key="1">
    <citation type="submission" date="2021-12" db="EMBL/GenBank/DDBJ databases">
        <title>Prjna785345.</title>
        <authorList>
            <person name="Rujirawat T."/>
            <person name="Krajaejun T."/>
        </authorList>
    </citation>
    <scope>NUCLEOTIDE SEQUENCE</scope>
    <source>
        <strain evidence="5">Pi057C3</strain>
    </source>
</reference>
<comment type="caution">
    <text evidence="5">The sequence shown here is derived from an EMBL/GenBank/DDBJ whole genome shotgun (WGS) entry which is preliminary data.</text>
</comment>
<keyword evidence="3" id="KW-0175">Coiled coil</keyword>
<gene>
    <name evidence="5" type="ORF">P43SY_007706</name>
</gene>
<dbReference type="InterPro" id="IPR002110">
    <property type="entry name" value="Ankyrin_rpt"/>
</dbReference>
<dbReference type="Pfam" id="PF12796">
    <property type="entry name" value="Ank_2"/>
    <property type="match status" value="2"/>
</dbReference>
<organism evidence="5 6">
    <name type="scientific">Pythium insidiosum</name>
    <name type="common">Pythiosis disease agent</name>
    <dbReference type="NCBI Taxonomy" id="114742"/>
    <lineage>
        <taxon>Eukaryota</taxon>
        <taxon>Sar</taxon>
        <taxon>Stramenopiles</taxon>
        <taxon>Oomycota</taxon>
        <taxon>Peronosporomycetes</taxon>
        <taxon>Pythiales</taxon>
        <taxon>Pythiaceae</taxon>
        <taxon>Pythium</taxon>
    </lineage>
</organism>